<dbReference type="EMBL" id="JAGQHS010000017">
    <property type="protein sequence ID" value="MCA9755199.1"/>
    <property type="molecule type" value="Genomic_DNA"/>
</dbReference>
<dbReference type="Proteomes" id="UP000739538">
    <property type="component" value="Unassembled WGS sequence"/>
</dbReference>
<feature type="signal peptide" evidence="2">
    <location>
        <begin position="1"/>
        <end position="24"/>
    </location>
</feature>
<reference evidence="3" key="2">
    <citation type="journal article" date="2021" name="Microbiome">
        <title>Successional dynamics and alternative stable states in a saline activated sludge microbial community over 9 years.</title>
        <authorList>
            <person name="Wang Y."/>
            <person name="Ye J."/>
            <person name="Ju F."/>
            <person name="Liu L."/>
            <person name="Boyd J.A."/>
            <person name="Deng Y."/>
            <person name="Parks D.H."/>
            <person name="Jiang X."/>
            <person name="Yin X."/>
            <person name="Woodcroft B.J."/>
            <person name="Tyson G.W."/>
            <person name="Hugenholtz P."/>
            <person name="Polz M.F."/>
            <person name="Zhang T."/>
        </authorList>
    </citation>
    <scope>NUCLEOTIDE SEQUENCE</scope>
    <source>
        <strain evidence="3">HKST-UBA02</strain>
    </source>
</reference>
<name>A0A956N9S9_UNCEI</name>
<proteinExistence type="predicted"/>
<organism evidence="3 4">
    <name type="scientific">Eiseniibacteriota bacterium</name>
    <dbReference type="NCBI Taxonomy" id="2212470"/>
    <lineage>
        <taxon>Bacteria</taxon>
        <taxon>Candidatus Eiseniibacteriota</taxon>
    </lineage>
</organism>
<dbReference type="SUPFAM" id="SSF51126">
    <property type="entry name" value="Pectin lyase-like"/>
    <property type="match status" value="1"/>
</dbReference>
<evidence type="ECO:0000256" key="2">
    <source>
        <dbReference type="SAM" id="SignalP"/>
    </source>
</evidence>
<gene>
    <name evidence="3" type="ORF">KDA27_05305</name>
</gene>
<dbReference type="InterPro" id="IPR011050">
    <property type="entry name" value="Pectin_lyase_fold/virulence"/>
</dbReference>
<feature type="region of interest" description="Disordered" evidence="1">
    <location>
        <begin position="35"/>
        <end position="88"/>
    </location>
</feature>
<dbReference type="InterPro" id="IPR012334">
    <property type="entry name" value="Pectin_lyas_fold"/>
</dbReference>
<dbReference type="Gene3D" id="2.60.40.4070">
    <property type="match status" value="1"/>
</dbReference>
<protein>
    <recommendedName>
        <fullName evidence="5">DUF1565 domain-containing protein</fullName>
    </recommendedName>
</protein>
<sequence>MNPLAHISTAALALNLMLPGATFADSIPSRLTSPLTADSPSLSAEAGAELGTPELQPRTDTNPSFTSTEGKETAEPTSVPTPESYRGSPCSATGYEVYGSGLISQSIPDGNPGGVLIGPFATNPNCRPIGDVIVSIQMEHTWIGDLRIDILYDEDNNGSYETFAPLLCRPGVDDCSESTGVFGCDGDLAGVYGFSDTATETLGEILFGTCFETHPSGCYLPEPIFANSLADLEGFAMGGSFYLYAIDYVGGDLGTIEEVTVFVQPDDTRDVPSEFATVQAAVDAACPGDRIVIAPGTYDEVVTVLDKSLVIEGDPQDRPHITRIEFEASDGEFPNNALSALSVGTISGGSLNGPSISVSQCEIGTLSGMFDSIVGGYSSITLFEAGVFFCSIEDCQIQSVLSPNIEIFGAQRSTFSNGIQIDQVEDCSIANCDIANNLFIGEVLAPRDALFSPPRATGIDLRSSHRDDAEVANATVAIAGAASRDSRVGSIIVTGSDVGGSVIFNNGDEETRFTDCEVLGSIESTANRIVLTNTTCGGNCTLTGGDLVQVEGSRLGEMVNVAADEILLVTDSWAPRGIVATAGSGAGFDGNVLGGLDLIVSSNEAELIRNTFYASPGALGTGVAITTPGDVILERNIVDGFGTGIDLDFTGNLLAICNCVWNNSVDWIGTPDPTGTDGNIQANPLFCVPEVDFSLESTSPCLPGNHPDGFGCGGAIGAFETDCAASDAPETIPSTPRAGISAHPNPSSGSMTLSWQLPESGRLLREATEVQIFTVDGRAVWSRDVSASTGSVTWDLRNEQGVRVSPGVYFARVGNGEMAESVRVMVVR</sequence>
<evidence type="ECO:0000256" key="1">
    <source>
        <dbReference type="SAM" id="MobiDB-lite"/>
    </source>
</evidence>
<dbReference type="Gene3D" id="2.160.20.10">
    <property type="entry name" value="Single-stranded right-handed beta-helix, Pectin lyase-like"/>
    <property type="match status" value="1"/>
</dbReference>
<dbReference type="AlphaFoldDB" id="A0A956N9S9"/>
<feature type="chain" id="PRO_5037490958" description="DUF1565 domain-containing protein" evidence="2">
    <location>
        <begin position="25"/>
        <end position="828"/>
    </location>
</feature>
<comment type="caution">
    <text evidence="3">The sequence shown here is derived from an EMBL/GenBank/DDBJ whole genome shotgun (WGS) entry which is preliminary data.</text>
</comment>
<keyword evidence="2" id="KW-0732">Signal</keyword>
<feature type="compositionally biased region" description="Polar residues" evidence="1">
    <location>
        <begin position="58"/>
        <end position="68"/>
    </location>
</feature>
<evidence type="ECO:0008006" key="5">
    <source>
        <dbReference type="Google" id="ProtNLM"/>
    </source>
</evidence>
<evidence type="ECO:0000313" key="3">
    <source>
        <dbReference type="EMBL" id="MCA9755199.1"/>
    </source>
</evidence>
<evidence type="ECO:0000313" key="4">
    <source>
        <dbReference type="Proteomes" id="UP000739538"/>
    </source>
</evidence>
<reference evidence="3" key="1">
    <citation type="submission" date="2020-04" db="EMBL/GenBank/DDBJ databases">
        <authorList>
            <person name="Zhang T."/>
        </authorList>
    </citation>
    <scope>NUCLEOTIDE SEQUENCE</scope>
    <source>
        <strain evidence="3">HKST-UBA02</strain>
    </source>
</reference>
<accession>A0A956N9S9</accession>
<feature type="region of interest" description="Disordered" evidence="1">
    <location>
        <begin position="727"/>
        <end position="751"/>
    </location>
</feature>